<feature type="signal peptide" evidence="3">
    <location>
        <begin position="1"/>
        <end position="21"/>
    </location>
</feature>
<keyword evidence="6" id="KW-0540">Nuclease</keyword>
<feature type="domain" description="DNA/RNA non-specific endonuclease/pyrophosphatase/phosphodiesterase" evidence="5">
    <location>
        <begin position="67"/>
        <end position="308"/>
    </location>
</feature>
<gene>
    <name evidence="6" type="ORF">CU669_01870</name>
</gene>
<feature type="binding site" evidence="2">
    <location>
        <position position="188"/>
    </location>
    <ligand>
        <name>Mg(2+)</name>
        <dbReference type="ChEBI" id="CHEBI:18420"/>
        <note>catalytic</note>
    </ligand>
</feature>
<proteinExistence type="predicted"/>
<organism evidence="6 7">
    <name type="scientific">Paramagnetospirillum kuznetsovii</name>
    <dbReference type="NCBI Taxonomy" id="2053833"/>
    <lineage>
        <taxon>Bacteria</taxon>
        <taxon>Pseudomonadati</taxon>
        <taxon>Pseudomonadota</taxon>
        <taxon>Alphaproteobacteria</taxon>
        <taxon>Rhodospirillales</taxon>
        <taxon>Magnetospirillaceae</taxon>
        <taxon>Paramagnetospirillum</taxon>
    </lineage>
</organism>
<dbReference type="GO" id="GO:0004519">
    <property type="term" value="F:endonuclease activity"/>
    <property type="evidence" value="ECO:0007669"/>
    <property type="project" value="UniProtKB-KW"/>
</dbReference>
<keyword evidence="6" id="KW-0255">Endonuclease</keyword>
<evidence type="ECO:0000256" key="2">
    <source>
        <dbReference type="PIRSR" id="PIRSR640255-2"/>
    </source>
</evidence>
<evidence type="ECO:0000256" key="1">
    <source>
        <dbReference type="PIRSR" id="PIRSR640255-1"/>
    </source>
</evidence>
<keyword evidence="6" id="KW-0378">Hydrolase</keyword>
<dbReference type="GO" id="GO:0046872">
    <property type="term" value="F:metal ion binding"/>
    <property type="evidence" value="ECO:0007669"/>
    <property type="project" value="UniProtKB-KW"/>
</dbReference>
<dbReference type="InterPro" id="IPR001604">
    <property type="entry name" value="Endo_G_ENPP1-like_dom"/>
</dbReference>
<evidence type="ECO:0000259" key="5">
    <source>
        <dbReference type="SMART" id="SM00892"/>
    </source>
</evidence>
<dbReference type="PANTHER" id="PTHR13966:SF5">
    <property type="entry name" value="ENDONUCLEASE G, MITOCHONDRIAL"/>
    <property type="match status" value="1"/>
</dbReference>
<dbReference type="InterPro" id="IPR044929">
    <property type="entry name" value="DNA/RNA_non-sp_Endonuclease_sf"/>
</dbReference>
<dbReference type="GO" id="GO:0003676">
    <property type="term" value="F:nucleic acid binding"/>
    <property type="evidence" value="ECO:0007669"/>
    <property type="project" value="InterPro"/>
</dbReference>
<feature type="domain" description="ENPP1-3/EXOG-like endonuclease/phosphodiesterase" evidence="4">
    <location>
        <begin position="68"/>
        <end position="308"/>
    </location>
</feature>
<dbReference type="GO" id="GO:0016787">
    <property type="term" value="F:hydrolase activity"/>
    <property type="evidence" value="ECO:0007669"/>
    <property type="project" value="InterPro"/>
</dbReference>
<name>A0A364P3E7_9PROT</name>
<feature type="active site" description="Proton acceptor" evidence="1">
    <location>
        <position position="156"/>
    </location>
</feature>
<dbReference type="SMART" id="SM00892">
    <property type="entry name" value="Endonuclease_NS"/>
    <property type="match status" value="1"/>
</dbReference>
<keyword evidence="7" id="KW-1185">Reference proteome</keyword>
<dbReference type="Pfam" id="PF01223">
    <property type="entry name" value="Endonuclease_NS"/>
    <property type="match status" value="1"/>
</dbReference>
<dbReference type="OrthoDB" id="9811262at2"/>
<sequence length="343" mass="37838">MTVLHRIYIALVATAALLAVATPPTQANQALACAGQAGSLALPYQSEIPPGFDHDRFATQPQSLMFRYGPFTSSFETADDDRADSPYKGIPKWVSYEMHALMGTDGKPIHPQGAKRPTKWYELAETSYLWSDKPDIRKKGIDAAYRGFAVFWNRGHMAARNHANRLSWQEGCNTHVFVNALPQYADMNQGDWLALENYAIAAANKFGRVWTIAGPVFEHDREVDTIGQPGTVPVAIPHALFKILAVETAGKVEARAFLFPQADEDQRGAYRKCAGTPQSKYDLSHYATTVAAVEAVTGLRFFTTLSETQKKALDAKSGSGPWPVETRFYADRCGGRDDDDEDS</sequence>
<dbReference type="SUPFAM" id="SSF54060">
    <property type="entry name" value="His-Me finger endonucleases"/>
    <property type="match status" value="1"/>
</dbReference>
<feature type="chain" id="PRO_5017033642" evidence="3">
    <location>
        <begin position="22"/>
        <end position="343"/>
    </location>
</feature>
<dbReference type="SMART" id="SM00477">
    <property type="entry name" value="NUC"/>
    <property type="match status" value="1"/>
</dbReference>
<dbReference type="InterPro" id="IPR044925">
    <property type="entry name" value="His-Me_finger_sf"/>
</dbReference>
<dbReference type="Proteomes" id="UP000251075">
    <property type="component" value="Unassembled WGS sequence"/>
</dbReference>
<dbReference type="Gene3D" id="3.40.570.10">
    <property type="entry name" value="Extracellular Endonuclease, subunit A"/>
    <property type="match status" value="1"/>
</dbReference>
<dbReference type="EMBL" id="PGTO01000001">
    <property type="protein sequence ID" value="RAU23853.1"/>
    <property type="molecule type" value="Genomic_DNA"/>
</dbReference>
<evidence type="ECO:0000313" key="6">
    <source>
        <dbReference type="EMBL" id="RAU23853.1"/>
    </source>
</evidence>
<dbReference type="InterPro" id="IPR040255">
    <property type="entry name" value="Non-specific_endonuclease"/>
</dbReference>
<reference evidence="6 7" key="1">
    <citation type="submission" date="2017-11" db="EMBL/GenBank/DDBJ databases">
        <title>Draft genome sequence of magnetotactic bacterium Magnetospirillum kuznetsovii LBB-42.</title>
        <authorList>
            <person name="Grouzdev D.S."/>
            <person name="Rysina M.S."/>
            <person name="Baslerov R.V."/>
            <person name="Koziaeva V."/>
        </authorList>
    </citation>
    <scope>NUCLEOTIDE SEQUENCE [LARGE SCALE GENOMIC DNA]</scope>
    <source>
        <strain evidence="6 7">LBB-42</strain>
    </source>
</reference>
<dbReference type="InterPro" id="IPR020821">
    <property type="entry name" value="ENPP1-3/EXOG-like_nuc-like"/>
</dbReference>
<comment type="caution">
    <text evidence="6">The sequence shown here is derived from an EMBL/GenBank/DDBJ whole genome shotgun (WGS) entry which is preliminary data.</text>
</comment>
<evidence type="ECO:0000256" key="3">
    <source>
        <dbReference type="SAM" id="SignalP"/>
    </source>
</evidence>
<evidence type="ECO:0000313" key="7">
    <source>
        <dbReference type="Proteomes" id="UP000251075"/>
    </source>
</evidence>
<accession>A0A364P3E7</accession>
<dbReference type="AlphaFoldDB" id="A0A364P3E7"/>
<keyword evidence="2" id="KW-0479">Metal-binding</keyword>
<keyword evidence="3" id="KW-0732">Signal</keyword>
<evidence type="ECO:0000259" key="4">
    <source>
        <dbReference type="SMART" id="SM00477"/>
    </source>
</evidence>
<protein>
    <submittedName>
        <fullName evidence="6">DNA/RNA non-specific endonuclease</fullName>
    </submittedName>
</protein>
<dbReference type="PANTHER" id="PTHR13966">
    <property type="entry name" value="ENDONUCLEASE RELATED"/>
    <property type="match status" value="1"/>
</dbReference>